<dbReference type="Gene3D" id="1.10.10.10">
    <property type="entry name" value="Winged helix-like DNA-binding domain superfamily/Winged helix DNA-binding domain"/>
    <property type="match status" value="1"/>
</dbReference>
<dbReference type="AlphaFoldDB" id="A0A386HQ50"/>
<evidence type="ECO:0000313" key="2">
    <source>
        <dbReference type="EMBL" id="AYD47696.1"/>
    </source>
</evidence>
<protein>
    <submittedName>
        <fullName evidence="2">Rrf2 family transcriptional regulator</fullName>
    </submittedName>
</protein>
<dbReference type="InterPro" id="IPR036390">
    <property type="entry name" value="WH_DNA-bd_sf"/>
</dbReference>
<reference evidence="2 3" key="1">
    <citation type="submission" date="2018-09" db="EMBL/GenBank/DDBJ databases">
        <title>Arachidicoccus sp. nov., a bacterium isolated from soil.</title>
        <authorList>
            <person name="Weon H.-Y."/>
            <person name="Kwon S.-W."/>
            <person name="Lee S.A."/>
        </authorList>
    </citation>
    <scope>NUCLEOTIDE SEQUENCE [LARGE SCALE GENOMIC DNA]</scope>
    <source>
        <strain evidence="2 3">KIS59-12</strain>
    </source>
</reference>
<organism evidence="2 3">
    <name type="scientific">Arachidicoccus soli</name>
    <dbReference type="NCBI Taxonomy" id="2341117"/>
    <lineage>
        <taxon>Bacteria</taxon>
        <taxon>Pseudomonadati</taxon>
        <taxon>Bacteroidota</taxon>
        <taxon>Chitinophagia</taxon>
        <taxon>Chitinophagales</taxon>
        <taxon>Chitinophagaceae</taxon>
        <taxon>Arachidicoccus</taxon>
    </lineage>
</organism>
<dbReference type="InterPro" id="IPR030489">
    <property type="entry name" value="TR_Rrf2-type_CS"/>
</dbReference>
<dbReference type="GO" id="GO:0003700">
    <property type="term" value="F:DNA-binding transcription factor activity"/>
    <property type="evidence" value="ECO:0007669"/>
    <property type="project" value="TreeGrafter"/>
</dbReference>
<dbReference type="PROSITE" id="PS01332">
    <property type="entry name" value="HTH_RRF2_1"/>
    <property type="match status" value="1"/>
</dbReference>
<dbReference type="OrthoDB" id="9802344at2"/>
<dbReference type="EMBL" id="CP032489">
    <property type="protein sequence ID" value="AYD47696.1"/>
    <property type="molecule type" value="Genomic_DNA"/>
</dbReference>
<dbReference type="NCBIfam" id="TIGR00738">
    <property type="entry name" value="rrf2_super"/>
    <property type="match status" value="1"/>
</dbReference>
<dbReference type="KEGG" id="ark:D6B99_08830"/>
<dbReference type="PROSITE" id="PS51197">
    <property type="entry name" value="HTH_RRF2_2"/>
    <property type="match status" value="1"/>
</dbReference>
<keyword evidence="1" id="KW-0238">DNA-binding</keyword>
<dbReference type="Proteomes" id="UP000266118">
    <property type="component" value="Chromosome"/>
</dbReference>
<dbReference type="Pfam" id="PF02082">
    <property type="entry name" value="Rrf2"/>
    <property type="match status" value="1"/>
</dbReference>
<dbReference type="GO" id="GO:0003677">
    <property type="term" value="F:DNA binding"/>
    <property type="evidence" value="ECO:0007669"/>
    <property type="project" value="UniProtKB-KW"/>
</dbReference>
<sequence length="144" mass="16268">MLSKKAKYAMNALVFIAKHKQEEPISVSRISEDQNIPLKFLESILSELRNARIVKSKKGKYGGYFLNASPDDINMEIVMRLFDGAIALLPCVSLNYYARCEECVDELTCGIRQIALGIRSDTIKRLSAATLTDIIKREKKLEVK</sequence>
<evidence type="ECO:0000313" key="3">
    <source>
        <dbReference type="Proteomes" id="UP000266118"/>
    </source>
</evidence>
<dbReference type="RefSeq" id="WP_119987147.1">
    <property type="nucleotide sequence ID" value="NZ_CP032489.1"/>
</dbReference>
<dbReference type="SUPFAM" id="SSF46785">
    <property type="entry name" value="Winged helix' DNA-binding domain"/>
    <property type="match status" value="1"/>
</dbReference>
<dbReference type="InterPro" id="IPR036388">
    <property type="entry name" value="WH-like_DNA-bd_sf"/>
</dbReference>
<proteinExistence type="predicted"/>
<evidence type="ECO:0000256" key="1">
    <source>
        <dbReference type="ARBA" id="ARBA00023125"/>
    </source>
</evidence>
<name>A0A386HQ50_9BACT</name>
<keyword evidence="3" id="KW-1185">Reference proteome</keyword>
<dbReference type="PANTHER" id="PTHR33221:SF5">
    <property type="entry name" value="HTH-TYPE TRANSCRIPTIONAL REGULATOR ISCR"/>
    <property type="match status" value="1"/>
</dbReference>
<dbReference type="InterPro" id="IPR000944">
    <property type="entry name" value="Tscrpt_reg_Rrf2"/>
</dbReference>
<accession>A0A386HQ50</accession>
<dbReference type="GO" id="GO:0005829">
    <property type="term" value="C:cytosol"/>
    <property type="evidence" value="ECO:0007669"/>
    <property type="project" value="TreeGrafter"/>
</dbReference>
<gene>
    <name evidence="2" type="ORF">D6B99_08830</name>
</gene>
<dbReference type="PANTHER" id="PTHR33221">
    <property type="entry name" value="WINGED HELIX-TURN-HELIX TRANSCRIPTIONAL REGULATOR, RRF2 FAMILY"/>
    <property type="match status" value="1"/>
</dbReference>